<sequence>MNNGKVYLVGAGCGDYDLITLRGQNCLKKCDVVVYDSLTDKLLLEYADNAEKICVGKRAGKHSEKQENINEILIAKANEGKTVVRLKGGDPFVFGRGGEEVQALQSHNIPYEVIPGISSAIAVPEIAGIPVTHRNLSRSVHIITGHTAQDTLPKNIREYAKLDGTLVFLMGLRKLPEIVKGLTENGKNENTPAAIVSNGAYAKESTVRGTLKNICSLAEQSKVEPPAIIVVGEAVRLDFSATIEKPLKNKTVAVTGTHKLSAKLGRELMSLGARINRIDYLSVKEYRQNEQLDKALSNVNNYNYIVLTSMNGAEIFIKKLRALKVDVRKLCNIKFAVIGSGTAGILEKYGIFADIIPKVYTSANLGNLLADTVNKNERVLILRAENGSKELTEILSRNNIIYDDVKTYDIQSESKSEGGIITSDYITFASSSGVNAFFESGYAVSENTKIVCIGEITAKALHKYNIADYKIAKTKDVVGIINTIISDVKKESDF</sequence>
<evidence type="ECO:0000256" key="3">
    <source>
        <dbReference type="ARBA" id="ARBA00022679"/>
    </source>
</evidence>
<keyword evidence="4" id="KW-0949">S-adenosyl-L-methionine</keyword>
<comment type="caution">
    <text evidence="9">The sequence shown here is derived from an EMBL/GenBank/DDBJ whole genome shotgun (WGS) entry which is preliminary data.</text>
</comment>
<keyword evidence="10" id="KW-1185">Reference proteome</keyword>
<evidence type="ECO:0000259" key="7">
    <source>
        <dbReference type="Pfam" id="PF00590"/>
    </source>
</evidence>
<dbReference type="InterPro" id="IPR014777">
    <property type="entry name" value="4pyrrole_Mease_sub1"/>
</dbReference>
<dbReference type="Gene3D" id="3.40.1010.10">
    <property type="entry name" value="Cobalt-precorrin-4 Transmethylase, Domain 1"/>
    <property type="match status" value="1"/>
</dbReference>
<dbReference type="InterPro" id="IPR000878">
    <property type="entry name" value="4pyrrol_Mease"/>
</dbReference>
<evidence type="ECO:0000259" key="8">
    <source>
        <dbReference type="Pfam" id="PF02602"/>
    </source>
</evidence>
<dbReference type="Gene3D" id="3.30.950.10">
    <property type="entry name" value="Methyltransferase, Cobalt-precorrin-4 Transmethylase, Domain 2"/>
    <property type="match status" value="1"/>
</dbReference>
<dbReference type="CDD" id="cd11642">
    <property type="entry name" value="SUMT"/>
    <property type="match status" value="1"/>
</dbReference>
<keyword evidence="3 6" id="KW-0808">Transferase</keyword>
<dbReference type="SUPFAM" id="SSF69618">
    <property type="entry name" value="HemD-like"/>
    <property type="match status" value="1"/>
</dbReference>
<evidence type="ECO:0000256" key="6">
    <source>
        <dbReference type="RuleBase" id="RU003960"/>
    </source>
</evidence>
<dbReference type="InterPro" id="IPR050161">
    <property type="entry name" value="Siro_Cobalamin_biosynth"/>
</dbReference>
<dbReference type="GO" id="GO:0004851">
    <property type="term" value="F:uroporphyrin-III C-methyltransferase activity"/>
    <property type="evidence" value="ECO:0007669"/>
    <property type="project" value="UniProtKB-EC"/>
</dbReference>
<dbReference type="InterPro" id="IPR036108">
    <property type="entry name" value="4pyrrol_syn_uPrphyn_synt_sf"/>
</dbReference>
<feature type="domain" description="Tetrapyrrole methylase" evidence="7">
    <location>
        <begin position="5"/>
        <end position="214"/>
    </location>
</feature>
<dbReference type="InterPro" id="IPR006366">
    <property type="entry name" value="CobA/CysG_C"/>
</dbReference>
<dbReference type="InterPro" id="IPR014776">
    <property type="entry name" value="4pyrrole_Mease_sub2"/>
</dbReference>
<dbReference type="GO" id="GO:0032259">
    <property type="term" value="P:methylation"/>
    <property type="evidence" value="ECO:0007669"/>
    <property type="project" value="UniProtKB-KW"/>
</dbReference>
<dbReference type="InterPro" id="IPR003043">
    <property type="entry name" value="Uropor_MeTrfase_CS"/>
</dbReference>
<evidence type="ECO:0000256" key="5">
    <source>
        <dbReference type="ARBA" id="ARBA00023244"/>
    </source>
</evidence>
<dbReference type="Pfam" id="PF00590">
    <property type="entry name" value="TP_methylase"/>
    <property type="match status" value="1"/>
</dbReference>
<dbReference type="Proteomes" id="UP000636755">
    <property type="component" value="Unassembled WGS sequence"/>
</dbReference>
<reference evidence="9 10" key="1">
    <citation type="submission" date="2020-08" db="EMBL/GenBank/DDBJ databases">
        <title>Genome public.</title>
        <authorList>
            <person name="Liu C."/>
            <person name="Sun Q."/>
        </authorList>
    </citation>
    <scope>NUCLEOTIDE SEQUENCE [LARGE SCALE GENOMIC DNA]</scope>
    <source>
        <strain evidence="9 10">NSJ-71</strain>
    </source>
</reference>
<protein>
    <recommendedName>
        <fullName evidence="1">uroporphyrinogen-III C-methyltransferase</fullName>
        <ecNumber evidence="1">2.1.1.107</ecNumber>
    </recommendedName>
</protein>
<organism evidence="9 10">
    <name type="scientific">Ruminococcus intestinalis</name>
    <dbReference type="NCBI Taxonomy" id="2763066"/>
    <lineage>
        <taxon>Bacteria</taxon>
        <taxon>Bacillati</taxon>
        <taxon>Bacillota</taxon>
        <taxon>Clostridia</taxon>
        <taxon>Eubacteriales</taxon>
        <taxon>Oscillospiraceae</taxon>
        <taxon>Ruminococcus</taxon>
    </lineage>
</organism>
<dbReference type="InterPro" id="IPR003754">
    <property type="entry name" value="4pyrrol_synth_uPrphyn_synth"/>
</dbReference>
<dbReference type="SUPFAM" id="SSF53790">
    <property type="entry name" value="Tetrapyrrole methylase"/>
    <property type="match status" value="1"/>
</dbReference>
<dbReference type="PANTHER" id="PTHR45790">
    <property type="entry name" value="SIROHEME SYNTHASE-RELATED"/>
    <property type="match status" value="1"/>
</dbReference>
<dbReference type="RefSeq" id="WP_186935157.1">
    <property type="nucleotide sequence ID" value="NZ_JACOPS010000002.1"/>
</dbReference>
<evidence type="ECO:0000313" key="9">
    <source>
        <dbReference type="EMBL" id="MBC5727922.1"/>
    </source>
</evidence>
<dbReference type="CDD" id="cd06578">
    <property type="entry name" value="HemD"/>
    <property type="match status" value="1"/>
</dbReference>
<dbReference type="PROSITE" id="PS00840">
    <property type="entry name" value="SUMT_2"/>
    <property type="match status" value="1"/>
</dbReference>
<evidence type="ECO:0000256" key="2">
    <source>
        <dbReference type="ARBA" id="ARBA00022603"/>
    </source>
</evidence>
<dbReference type="PANTHER" id="PTHR45790:SF3">
    <property type="entry name" value="S-ADENOSYL-L-METHIONINE-DEPENDENT UROPORPHYRINOGEN III METHYLTRANSFERASE, CHLOROPLASTIC"/>
    <property type="match status" value="1"/>
</dbReference>
<dbReference type="NCBIfam" id="NF004790">
    <property type="entry name" value="PRK06136.1"/>
    <property type="match status" value="1"/>
</dbReference>
<dbReference type="InterPro" id="IPR035996">
    <property type="entry name" value="4pyrrol_Methylase_sf"/>
</dbReference>
<keyword evidence="5" id="KW-0627">Porphyrin biosynthesis</keyword>
<gene>
    <name evidence="9" type="primary">cobA</name>
    <name evidence="9" type="ORF">H8R91_05195</name>
</gene>
<evidence type="ECO:0000256" key="4">
    <source>
        <dbReference type="ARBA" id="ARBA00022691"/>
    </source>
</evidence>
<evidence type="ECO:0000313" key="10">
    <source>
        <dbReference type="Proteomes" id="UP000636755"/>
    </source>
</evidence>
<feature type="domain" description="Tetrapyrrole biosynthesis uroporphyrinogen III synthase" evidence="8">
    <location>
        <begin position="266"/>
        <end position="481"/>
    </location>
</feature>
<keyword evidence="2 6" id="KW-0489">Methyltransferase</keyword>
<dbReference type="Gene3D" id="3.40.50.10090">
    <property type="match status" value="2"/>
</dbReference>
<proteinExistence type="inferred from homology"/>
<dbReference type="NCBIfam" id="TIGR01469">
    <property type="entry name" value="cobA_cysG_Cterm"/>
    <property type="match status" value="1"/>
</dbReference>
<dbReference type="EMBL" id="JACOPS010000002">
    <property type="protein sequence ID" value="MBC5727922.1"/>
    <property type="molecule type" value="Genomic_DNA"/>
</dbReference>
<evidence type="ECO:0000256" key="1">
    <source>
        <dbReference type="ARBA" id="ARBA00012162"/>
    </source>
</evidence>
<dbReference type="EC" id="2.1.1.107" evidence="1"/>
<dbReference type="Pfam" id="PF02602">
    <property type="entry name" value="HEM4"/>
    <property type="match status" value="1"/>
</dbReference>
<accession>A0ABR7HKC6</accession>
<name>A0ABR7HKC6_9FIRM</name>
<comment type="similarity">
    <text evidence="6">Belongs to the precorrin methyltransferase family.</text>
</comment>